<name>A0A2L0FBQ2_SORCE</name>
<organism evidence="1 2">
    <name type="scientific">Sorangium cellulosum</name>
    <name type="common">Polyangium cellulosum</name>
    <dbReference type="NCBI Taxonomy" id="56"/>
    <lineage>
        <taxon>Bacteria</taxon>
        <taxon>Pseudomonadati</taxon>
        <taxon>Myxococcota</taxon>
        <taxon>Polyangia</taxon>
        <taxon>Polyangiales</taxon>
        <taxon>Polyangiaceae</taxon>
        <taxon>Sorangium</taxon>
    </lineage>
</organism>
<dbReference type="EMBL" id="CP012673">
    <property type="protein sequence ID" value="AUX49036.1"/>
    <property type="molecule type" value="Genomic_DNA"/>
</dbReference>
<sequence length="210" mass="22207">MASREDEGAEELGVIEIDELAAGGGVTSVEPFLLGTTAMVSCEGESAEELAAFEIDELAGRDGRRAVSSAAGLRVRFARGVGELPGDSLVFVLDEEAILRWRPSAKQPDGVLSRLDLVTLGASIAVEHGGIWEEGIVLGRVVRQVSAGGWKVDGDVERYGSVAEAEEAHGPLEVGEPREEPAWAGASMFELGEPIGRDARGVARRARRDT</sequence>
<protein>
    <submittedName>
        <fullName evidence="1">Uncharacterized protein</fullName>
    </submittedName>
</protein>
<dbReference type="AlphaFoldDB" id="A0A2L0FBQ2"/>
<gene>
    <name evidence="1" type="ORF">SOCE26_105810</name>
</gene>
<dbReference type="Proteomes" id="UP000238348">
    <property type="component" value="Chromosome"/>
</dbReference>
<evidence type="ECO:0000313" key="2">
    <source>
        <dbReference type="Proteomes" id="UP000238348"/>
    </source>
</evidence>
<accession>A0A2L0FBQ2</accession>
<proteinExistence type="predicted"/>
<reference evidence="1 2" key="1">
    <citation type="submission" date="2015-09" db="EMBL/GenBank/DDBJ databases">
        <title>Sorangium comparison.</title>
        <authorList>
            <person name="Zaburannyi N."/>
            <person name="Bunk B."/>
            <person name="Overmann J."/>
            <person name="Mueller R."/>
        </authorList>
    </citation>
    <scope>NUCLEOTIDE SEQUENCE [LARGE SCALE GENOMIC DNA]</scope>
    <source>
        <strain evidence="1 2">So ce26</strain>
    </source>
</reference>
<evidence type="ECO:0000313" key="1">
    <source>
        <dbReference type="EMBL" id="AUX49036.1"/>
    </source>
</evidence>